<organism evidence="3 4">
    <name type="scientific">Actinomadura rubrisoli</name>
    <dbReference type="NCBI Taxonomy" id="2530368"/>
    <lineage>
        <taxon>Bacteria</taxon>
        <taxon>Bacillati</taxon>
        <taxon>Actinomycetota</taxon>
        <taxon>Actinomycetes</taxon>
        <taxon>Streptosporangiales</taxon>
        <taxon>Thermomonosporaceae</taxon>
        <taxon>Actinomadura</taxon>
    </lineage>
</organism>
<comment type="caution">
    <text evidence="3">The sequence shown here is derived from an EMBL/GenBank/DDBJ whole genome shotgun (WGS) entry which is preliminary data.</text>
</comment>
<gene>
    <name evidence="3" type="ORF">E1298_26815</name>
</gene>
<feature type="region of interest" description="Disordered" evidence="1">
    <location>
        <begin position="255"/>
        <end position="275"/>
    </location>
</feature>
<sequence>MTRPRPCGPLSRRSALGVLGAVPVAAGTALVAPGIAGADQARNGPVPRDLRPGGAFDRHVAKLAAEDKFSGSLLLAHQGKAVLARAYGKANKRLSIPNRPDTTFVLASMTKMFTAVALVQLAERGKVDFFKTLGTYVKGFPADIADKVTVHQLLTHTSGMGDHTQEPEWDKESTKWTSTAEVWNGTLAIIRKMPLKSAPGTQFGYSNAGFCVLGEIVAQVSGQSYYDYVRDNVFTKAGMAHTAFYTKPQWQTDKRIAHPYGSDPSGGPRVDRIDDQTFIGSPAGNAFSPCADMIRFGRALHGGKLLDHAFKDLAMSGKVSLPPTPSSDSAVQTTHWGYGFIAWIYNNQRIVGHTGGSMNGGISTMTDTYPDLDWEVAILMNYDDLTVLNALSSHARRLITRSS</sequence>
<dbReference type="RefSeq" id="WP_131897997.1">
    <property type="nucleotide sequence ID" value="NZ_SMKU01000163.1"/>
</dbReference>
<evidence type="ECO:0000259" key="2">
    <source>
        <dbReference type="Pfam" id="PF00144"/>
    </source>
</evidence>
<accession>A0A4R5B4Z9</accession>
<dbReference type="InterPro" id="IPR050491">
    <property type="entry name" value="AmpC-like"/>
</dbReference>
<evidence type="ECO:0000313" key="3">
    <source>
        <dbReference type="EMBL" id="TDD79909.1"/>
    </source>
</evidence>
<keyword evidence="4" id="KW-1185">Reference proteome</keyword>
<dbReference type="Gene3D" id="3.40.710.10">
    <property type="entry name" value="DD-peptidase/beta-lactamase superfamily"/>
    <property type="match status" value="1"/>
</dbReference>
<reference evidence="3 4" key="1">
    <citation type="submission" date="2019-03" db="EMBL/GenBank/DDBJ databases">
        <title>Draft genome sequences of novel Actinobacteria.</title>
        <authorList>
            <person name="Sahin N."/>
            <person name="Ay H."/>
            <person name="Saygin H."/>
        </authorList>
    </citation>
    <scope>NUCLEOTIDE SEQUENCE [LARGE SCALE GENOMIC DNA]</scope>
    <source>
        <strain evidence="3 4">H3C3</strain>
    </source>
</reference>
<dbReference type="InterPro" id="IPR006311">
    <property type="entry name" value="TAT_signal"/>
</dbReference>
<feature type="domain" description="Beta-lactamase-related" evidence="2">
    <location>
        <begin position="56"/>
        <end position="386"/>
    </location>
</feature>
<dbReference type="Proteomes" id="UP000294513">
    <property type="component" value="Unassembled WGS sequence"/>
</dbReference>
<name>A0A4R5B4Z9_9ACTN</name>
<dbReference type="PANTHER" id="PTHR46825:SF9">
    <property type="entry name" value="BETA-LACTAMASE-RELATED DOMAIN-CONTAINING PROTEIN"/>
    <property type="match status" value="1"/>
</dbReference>
<dbReference type="OrthoDB" id="3863176at2"/>
<dbReference type="PANTHER" id="PTHR46825">
    <property type="entry name" value="D-ALANYL-D-ALANINE-CARBOXYPEPTIDASE/ENDOPEPTIDASE AMPH"/>
    <property type="match status" value="1"/>
</dbReference>
<dbReference type="PROSITE" id="PS51318">
    <property type="entry name" value="TAT"/>
    <property type="match status" value="1"/>
</dbReference>
<dbReference type="AlphaFoldDB" id="A0A4R5B4Z9"/>
<evidence type="ECO:0000313" key="4">
    <source>
        <dbReference type="Proteomes" id="UP000294513"/>
    </source>
</evidence>
<dbReference type="EMBL" id="SMKU01000163">
    <property type="protein sequence ID" value="TDD79909.1"/>
    <property type="molecule type" value="Genomic_DNA"/>
</dbReference>
<keyword evidence="3" id="KW-0378">Hydrolase</keyword>
<dbReference type="InterPro" id="IPR001466">
    <property type="entry name" value="Beta-lactam-related"/>
</dbReference>
<dbReference type="Pfam" id="PF00144">
    <property type="entry name" value="Beta-lactamase"/>
    <property type="match status" value="1"/>
</dbReference>
<dbReference type="GO" id="GO:0016787">
    <property type="term" value="F:hydrolase activity"/>
    <property type="evidence" value="ECO:0007669"/>
    <property type="project" value="UniProtKB-KW"/>
</dbReference>
<evidence type="ECO:0000256" key="1">
    <source>
        <dbReference type="SAM" id="MobiDB-lite"/>
    </source>
</evidence>
<dbReference type="SUPFAM" id="SSF56601">
    <property type="entry name" value="beta-lactamase/transpeptidase-like"/>
    <property type="match status" value="1"/>
</dbReference>
<dbReference type="InterPro" id="IPR012338">
    <property type="entry name" value="Beta-lactam/transpept-like"/>
</dbReference>
<protein>
    <submittedName>
        <fullName evidence="3">Class A beta-lactamase-related serine hydrolase</fullName>
    </submittedName>
</protein>
<proteinExistence type="predicted"/>